<accession>A0A4Y8CHY5</accession>
<reference evidence="2 3" key="1">
    <citation type="submission" date="2017-11" db="EMBL/GenBank/DDBJ databases">
        <title>Comparative genomics of Botrytis spp.</title>
        <authorList>
            <person name="Valero-Jimenez C.A."/>
            <person name="Tapia P."/>
            <person name="Veloso J."/>
            <person name="Silva-Moreno E."/>
            <person name="Staats M."/>
            <person name="Valdes J.H."/>
            <person name="Van Kan J.A.L."/>
        </authorList>
    </citation>
    <scope>NUCLEOTIDE SEQUENCE [LARGE SCALE GENOMIC DNA]</scope>
    <source>
        <strain evidence="2 3">MUCL2830</strain>
    </source>
</reference>
<keyword evidence="1" id="KW-0472">Membrane</keyword>
<protein>
    <submittedName>
        <fullName evidence="2">Uncharacterized protein</fullName>
    </submittedName>
</protein>
<feature type="transmembrane region" description="Helical" evidence="1">
    <location>
        <begin position="83"/>
        <end position="101"/>
    </location>
</feature>
<dbReference type="AlphaFoldDB" id="A0A4Y8CHY5"/>
<evidence type="ECO:0000313" key="2">
    <source>
        <dbReference type="EMBL" id="TEY30462.1"/>
    </source>
</evidence>
<sequence>MIDIPVTVQVFSLVFTGIIEIYSKTIESQSLNTRLLAAIDKDGLPLLQHGSGRQELQSLLYYNFILIEVLMVVYSIILGAIGVVVIAGVIYFVFWLMTGVIR</sequence>
<name>A0A4Y8CHY5_9HELO</name>
<dbReference type="OrthoDB" id="3561127at2759"/>
<comment type="caution">
    <text evidence="2">The sequence shown here is derived from an EMBL/GenBank/DDBJ whole genome shotgun (WGS) entry which is preliminary data.</text>
</comment>
<proteinExistence type="predicted"/>
<keyword evidence="3" id="KW-1185">Reference proteome</keyword>
<evidence type="ECO:0000256" key="1">
    <source>
        <dbReference type="SAM" id="Phobius"/>
    </source>
</evidence>
<dbReference type="EMBL" id="PHWZ01000864">
    <property type="protein sequence ID" value="TEY30462.1"/>
    <property type="molecule type" value="Genomic_DNA"/>
</dbReference>
<evidence type="ECO:0000313" key="3">
    <source>
        <dbReference type="Proteomes" id="UP000297299"/>
    </source>
</evidence>
<keyword evidence="1" id="KW-0812">Transmembrane</keyword>
<gene>
    <name evidence="2" type="ORF">BOTCAL_0868g00010</name>
</gene>
<keyword evidence="1" id="KW-1133">Transmembrane helix</keyword>
<organism evidence="2 3">
    <name type="scientific">Botryotinia calthae</name>
    <dbReference type="NCBI Taxonomy" id="38488"/>
    <lineage>
        <taxon>Eukaryota</taxon>
        <taxon>Fungi</taxon>
        <taxon>Dikarya</taxon>
        <taxon>Ascomycota</taxon>
        <taxon>Pezizomycotina</taxon>
        <taxon>Leotiomycetes</taxon>
        <taxon>Helotiales</taxon>
        <taxon>Sclerotiniaceae</taxon>
        <taxon>Botryotinia</taxon>
    </lineage>
</organism>
<dbReference type="Proteomes" id="UP000297299">
    <property type="component" value="Unassembled WGS sequence"/>
</dbReference>